<dbReference type="InterPro" id="IPR032710">
    <property type="entry name" value="NTF2-like_dom_sf"/>
</dbReference>
<evidence type="ECO:0000313" key="2">
    <source>
        <dbReference type="EMBL" id="WIX76743.1"/>
    </source>
</evidence>
<dbReference type="KEGG" id="acab:QRX50_35645"/>
<dbReference type="Pfam" id="PF12680">
    <property type="entry name" value="SnoaL_2"/>
    <property type="match status" value="1"/>
</dbReference>
<reference evidence="2 3" key="1">
    <citation type="submission" date="2023-06" db="EMBL/GenBank/DDBJ databases">
        <authorList>
            <person name="Oyuntsetseg B."/>
            <person name="Kim S.B."/>
        </authorList>
    </citation>
    <scope>NUCLEOTIDE SEQUENCE [LARGE SCALE GENOMIC DNA]</scope>
    <source>
        <strain evidence="2 3">2-15</strain>
    </source>
</reference>
<organism evidence="2 3">
    <name type="scientific">Amycolatopsis carbonis</name>
    <dbReference type="NCBI Taxonomy" id="715471"/>
    <lineage>
        <taxon>Bacteria</taxon>
        <taxon>Bacillati</taxon>
        <taxon>Actinomycetota</taxon>
        <taxon>Actinomycetes</taxon>
        <taxon>Pseudonocardiales</taxon>
        <taxon>Pseudonocardiaceae</taxon>
        <taxon>Amycolatopsis</taxon>
    </lineage>
</organism>
<dbReference type="SUPFAM" id="SSF54427">
    <property type="entry name" value="NTF2-like"/>
    <property type="match status" value="1"/>
</dbReference>
<evidence type="ECO:0000259" key="1">
    <source>
        <dbReference type="Pfam" id="PF12680"/>
    </source>
</evidence>
<sequence>MPDGPDALSGHVMQLRSEFPDFRLHIKRVVAEDDMVVTHSLLVRKPGDPGLAMVDFFRLENGKIVEHWDVVQEVPENSVNMV</sequence>
<dbReference type="EMBL" id="CP127294">
    <property type="protein sequence ID" value="WIX76743.1"/>
    <property type="molecule type" value="Genomic_DNA"/>
</dbReference>
<feature type="domain" description="SnoaL-like" evidence="1">
    <location>
        <begin position="3"/>
        <end position="67"/>
    </location>
</feature>
<accession>A0A9Y2IDY1</accession>
<dbReference type="AlphaFoldDB" id="A0A9Y2IDY1"/>
<dbReference type="Proteomes" id="UP001236014">
    <property type="component" value="Chromosome"/>
</dbReference>
<name>A0A9Y2IDY1_9PSEU</name>
<gene>
    <name evidence="2" type="ORF">QRX50_35645</name>
</gene>
<keyword evidence="3" id="KW-1185">Reference proteome</keyword>
<dbReference type="RefSeq" id="WP_285967491.1">
    <property type="nucleotide sequence ID" value="NZ_CP127294.1"/>
</dbReference>
<protein>
    <submittedName>
        <fullName evidence="2">Nuclear transport factor 2 family protein</fullName>
    </submittedName>
</protein>
<dbReference type="InterPro" id="IPR037401">
    <property type="entry name" value="SnoaL-like"/>
</dbReference>
<dbReference type="Gene3D" id="3.10.450.50">
    <property type="match status" value="1"/>
</dbReference>
<evidence type="ECO:0000313" key="3">
    <source>
        <dbReference type="Proteomes" id="UP001236014"/>
    </source>
</evidence>
<proteinExistence type="predicted"/>